<name>A0A6I6EDC1_9GAMM</name>
<reference evidence="1 2" key="1">
    <citation type="submission" date="2019-12" db="EMBL/GenBank/DDBJ databases">
        <title>Erwinia sp. nov., isolated from droppings of birds in the Qinghai-Tiebt plateau of China.</title>
        <authorList>
            <person name="Ge Y."/>
        </authorList>
    </citation>
    <scope>NUCLEOTIDE SEQUENCE [LARGE SCALE GENOMIC DNA]</scope>
    <source>
        <strain evidence="1 2">J780</strain>
    </source>
</reference>
<dbReference type="RefSeq" id="WP_156287005.1">
    <property type="nucleotide sequence ID" value="NZ_CP046509.1"/>
</dbReference>
<proteinExistence type="predicted"/>
<dbReference type="KEGG" id="erwi:GN242_05290"/>
<dbReference type="EMBL" id="CP046509">
    <property type="protein sequence ID" value="QGU86668.1"/>
    <property type="molecule type" value="Genomic_DNA"/>
</dbReference>
<dbReference type="AlphaFoldDB" id="A0A6I6EDC1"/>
<organism evidence="1 2">
    <name type="scientific">Erwinia sorbitola</name>
    <dbReference type="NCBI Taxonomy" id="2681984"/>
    <lineage>
        <taxon>Bacteria</taxon>
        <taxon>Pseudomonadati</taxon>
        <taxon>Pseudomonadota</taxon>
        <taxon>Gammaproteobacteria</taxon>
        <taxon>Enterobacterales</taxon>
        <taxon>Erwiniaceae</taxon>
        <taxon>Erwinia</taxon>
    </lineage>
</organism>
<gene>
    <name evidence="1" type="ORF">GN242_05290</name>
</gene>
<protein>
    <submittedName>
        <fullName evidence="1">Uncharacterized protein</fullName>
    </submittedName>
</protein>
<evidence type="ECO:0000313" key="2">
    <source>
        <dbReference type="Proteomes" id="UP000424752"/>
    </source>
</evidence>
<dbReference type="Proteomes" id="UP000424752">
    <property type="component" value="Chromosome"/>
</dbReference>
<sequence length="219" mass="25659">MSVNFNFNQLQAVYSKAWLERKPTIAFELVVGRGCFVFMIFFSPEDKKTSGENLFVYLRHMNSLLKLKLYGSRRNGDFKVFLNERQEKLMVDELQLVAGRGNFSFEQLLLELNNSIPQELPEQENVNTLRRVWPDVRDELKDTVDEAERTILIGVIKLPDNKKPQDKTLRKLYIFTNSTAEDINDFIKVLKENNHTLKWTDDQEKVPKSFADLIIKIKI</sequence>
<accession>A0A6I6EDC1</accession>
<evidence type="ECO:0000313" key="1">
    <source>
        <dbReference type="EMBL" id="QGU86668.1"/>
    </source>
</evidence>